<keyword evidence="1 2" id="KW-0119">Carbohydrate metabolism</keyword>
<dbReference type="Gene3D" id="3.30.420.40">
    <property type="match status" value="2"/>
</dbReference>
<comment type="pathway">
    <text evidence="2">Amino-sugar metabolism; 1,6-anhydro-N-acetylmuramate degradation.</text>
</comment>
<evidence type="ECO:0000256" key="2">
    <source>
        <dbReference type="HAMAP-Rule" id="MF_01270"/>
    </source>
</evidence>
<name>D8JRU0_HYPDA</name>
<evidence type="ECO:0000313" key="3">
    <source>
        <dbReference type="EMBL" id="ADJ24158.1"/>
    </source>
</evidence>
<dbReference type="HAMAP" id="MF_01270">
    <property type="entry name" value="AnhMurNAc_kinase"/>
    <property type="match status" value="1"/>
</dbReference>
<dbReference type="KEGG" id="hdn:Hden_2361"/>
<dbReference type="InterPro" id="IPR043129">
    <property type="entry name" value="ATPase_NBD"/>
</dbReference>
<keyword evidence="4" id="KW-1185">Reference proteome</keyword>
<dbReference type="GO" id="GO:0016301">
    <property type="term" value="F:kinase activity"/>
    <property type="evidence" value="ECO:0007669"/>
    <property type="project" value="UniProtKB-KW"/>
</dbReference>
<keyword evidence="2" id="KW-0808">Transferase</keyword>
<evidence type="ECO:0000256" key="1">
    <source>
        <dbReference type="ARBA" id="ARBA00023277"/>
    </source>
</evidence>
<dbReference type="InterPro" id="IPR005338">
    <property type="entry name" value="Anhydro_N_Ac-Mur_kinase"/>
</dbReference>
<keyword evidence="2" id="KW-0418">Kinase</keyword>
<dbReference type="AlphaFoldDB" id="D8JRU0"/>
<dbReference type="GO" id="GO:0009254">
    <property type="term" value="P:peptidoglycan turnover"/>
    <property type="evidence" value="ECO:0007669"/>
    <property type="project" value="UniProtKB-UniRule"/>
</dbReference>
<dbReference type="UniPathway" id="UPA00343"/>
<dbReference type="Proteomes" id="UP000002033">
    <property type="component" value="Chromosome"/>
</dbReference>
<dbReference type="GO" id="GO:0097175">
    <property type="term" value="P:1,6-anhydro-N-acetyl-beta-muramic acid catabolic process"/>
    <property type="evidence" value="ECO:0007669"/>
    <property type="project" value="UniProtKB-UniRule"/>
</dbReference>
<comment type="catalytic activity">
    <reaction evidence="2">
        <text>1,6-anhydro-N-acetyl-beta-muramate + ATP + H2O = N-acetyl-D-muramate 6-phosphate + ADP + H(+)</text>
        <dbReference type="Rhea" id="RHEA:24952"/>
        <dbReference type="ChEBI" id="CHEBI:15377"/>
        <dbReference type="ChEBI" id="CHEBI:15378"/>
        <dbReference type="ChEBI" id="CHEBI:30616"/>
        <dbReference type="ChEBI" id="CHEBI:58690"/>
        <dbReference type="ChEBI" id="CHEBI:58722"/>
        <dbReference type="ChEBI" id="CHEBI:456216"/>
        <dbReference type="EC" id="2.7.1.170"/>
    </reaction>
</comment>
<comment type="pathway">
    <text evidence="2">Cell wall biogenesis; peptidoglycan recycling.</text>
</comment>
<dbReference type="PANTHER" id="PTHR30605:SF0">
    <property type="entry name" value="ANHYDRO-N-ACETYLMURAMIC ACID KINASE"/>
    <property type="match status" value="1"/>
</dbReference>
<dbReference type="UniPathway" id="UPA00544"/>
<reference evidence="4" key="1">
    <citation type="journal article" date="2011" name="J. Bacteriol.">
        <title>Genome sequences of eight morphologically diverse alphaproteobacteria.</title>
        <authorList>
            <consortium name="US DOE Joint Genome Institute"/>
            <person name="Brown P.J."/>
            <person name="Kysela D.T."/>
            <person name="Buechlein A."/>
            <person name="Hemmerich C."/>
            <person name="Brun Y.V."/>
        </authorList>
    </citation>
    <scope>NUCLEOTIDE SEQUENCE [LARGE SCALE GENOMIC DNA]</scope>
    <source>
        <strain evidence="4">ATCC 51888 / DSM 1869 / NCIB 11706 / TK 0415</strain>
    </source>
</reference>
<protein>
    <recommendedName>
        <fullName evidence="2">Anhydro-N-acetylmuramic acid kinase</fullName>
        <ecNumber evidence="2">2.7.1.170</ecNumber>
    </recommendedName>
    <alternativeName>
        <fullName evidence="2">AnhMurNAc kinase</fullName>
    </alternativeName>
</protein>
<evidence type="ECO:0000313" key="4">
    <source>
        <dbReference type="Proteomes" id="UP000002033"/>
    </source>
</evidence>
<gene>
    <name evidence="2" type="primary">anmK</name>
    <name evidence="3" type="ordered locus">Hden_2361</name>
</gene>
<dbReference type="PANTHER" id="PTHR30605">
    <property type="entry name" value="ANHYDRO-N-ACETYLMURAMIC ACID KINASE"/>
    <property type="match status" value="1"/>
</dbReference>
<feature type="binding site" evidence="2">
    <location>
        <begin position="19"/>
        <end position="26"/>
    </location>
    <ligand>
        <name>ATP</name>
        <dbReference type="ChEBI" id="CHEBI:30616"/>
    </ligand>
</feature>
<dbReference type="STRING" id="582899.Hden_2361"/>
<comment type="function">
    <text evidence="2">Catalyzes the specific phosphorylation of 1,6-anhydro-N-acetylmuramic acid (anhMurNAc) with the simultaneous cleavage of the 1,6-anhydro ring, generating MurNAc-6-P. Is required for the utilization of anhMurNAc either imported from the medium or derived from its own cell wall murein, and thus plays a role in cell wall recycling.</text>
</comment>
<dbReference type="Pfam" id="PF03702">
    <property type="entry name" value="AnmK"/>
    <property type="match status" value="1"/>
</dbReference>
<accession>D8JRU0</accession>
<dbReference type="GO" id="GO:0016773">
    <property type="term" value="F:phosphotransferase activity, alcohol group as acceptor"/>
    <property type="evidence" value="ECO:0007669"/>
    <property type="project" value="UniProtKB-UniRule"/>
</dbReference>
<dbReference type="EC" id="2.7.1.170" evidence="2"/>
<dbReference type="SUPFAM" id="SSF53067">
    <property type="entry name" value="Actin-like ATPase domain"/>
    <property type="match status" value="1"/>
</dbReference>
<organism evidence="3 4">
    <name type="scientific">Hyphomicrobium denitrificans (strain ATCC 51888 / DSM 1869 / NCIMB 11706 / TK 0415)</name>
    <dbReference type="NCBI Taxonomy" id="582899"/>
    <lineage>
        <taxon>Bacteria</taxon>
        <taxon>Pseudomonadati</taxon>
        <taxon>Pseudomonadota</taxon>
        <taxon>Alphaproteobacteria</taxon>
        <taxon>Hyphomicrobiales</taxon>
        <taxon>Hyphomicrobiaceae</taxon>
        <taxon>Hyphomicrobium</taxon>
    </lineage>
</organism>
<proteinExistence type="inferred from homology"/>
<dbReference type="HOGENOM" id="CLU_038782_3_0_5"/>
<dbReference type="EMBL" id="CP002083">
    <property type="protein sequence ID" value="ADJ24158.1"/>
    <property type="molecule type" value="Genomic_DNA"/>
</dbReference>
<dbReference type="NCBIfam" id="NF007141">
    <property type="entry name" value="PRK09585.1-5"/>
    <property type="match status" value="1"/>
</dbReference>
<dbReference type="eggNOG" id="COG2377">
    <property type="taxonomic scope" value="Bacteria"/>
</dbReference>
<sequence>MHGKVVMGKVMRAIGLMSGTSLDGIDVAYLETDGETIAKRGPAQTFPYDERMRGTLAAAIAAAGNLTSRRERPAALSEAEHALTTRHADAVAEFLRASGIEAASIDVIGFHGQTVLHRPDDGLTIQLGLGELLAGATRCPVIYDLRAADVAAGGQGAPLVPVYHRALTAKLPQRPLAIVNIGGVANVTWIGRDGALIAFDTGPGNALLDDWMLRRTKLSLDEDGAAAARGKTDDEIVRDLLSHTFFARPSPKSLDRNTFATRAIEMLSTDDGAATLAAFTAQSIAKSREHMPEEPELWIVAGGGRRNRTIMRLLAERVQHAVVPAEAVGIDGDSLEAEAWGYLAVRSAKGLPITFPGTTGVRAPMTGGLRADPSPARKT</sequence>
<keyword evidence="2" id="KW-0547">Nucleotide-binding</keyword>
<comment type="similarity">
    <text evidence="2">Belongs to the anhydro-N-acetylmuramic acid kinase family.</text>
</comment>
<dbReference type="RefSeq" id="WP_013216317.1">
    <property type="nucleotide sequence ID" value="NC_014313.1"/>
</dbReference>
<keyword evidence="2" id="KW-0067">ATP-binding</keyword>
<dbReference type="GO" id="GO:0006040">
    <property type="term" value="P:amino sugar metabolic process"/>
    <property type="evidence" value="ECO:0007669"/>
    <property type="project" value="InterPro"/>
</dbReference>
<dbReference type="GO" id="GO:0005524">
    <property type="term" value="F:ATP binding"/>
    <property type="evidence" value="ECO:0007669"/>
    <property type="project" value="UniProtKB-UniRule"/>
</dbReference>